<feature type="compositionally biased region" description="Low complexity" evidence="3">
    <location>
        <begin position="500"/>
        <end position="512"/>
    </location>
</feature>
<feature type="region of interest" description="Disordered" evidence="3">
    <location>
        <begin position="467"/>
        <end position="524"/>
    </location>
</feature>
<evidence type="ECO:0000256" key="4">
    <source>
        <dbReference type="SAM" id="Phobius"/>
    </source>
</evidence>
<sequence>MVGSWTSSSALLLIAIAAIQSVRADTPSGRANHGCALLRSTIYCYGGAERTVAGATTALSSNLFYSLDLSEEKSISDLAGAWQEYTAGNVGSNFYFAMTAVPELNIFVIDGGRGTGQTGYTTQTPTVTFNASGSGSWNTGINPGGHPLVDTHQAVSDNSSTVYLCGGRSSDINANTAGPMQFPTQMTLFNTPQSTWSSTPATLRSVSSQTRLHHKAALGIDGRTIYYVGGIYPSRPMDASGASYYYSHVNMTDILVYDTIQASWSTRTTSGSIIPTPRMDHTLTTKPNTGELIVYGGTQLDSSLPIDDYFYILDPQSMTWSNRTLGTSAAQGAGPRHGHAAVLAGNSTLFIIFGSTGDSDSALSALDIENWSWLSTVPAVVVPESEGDQQGGSPGNGQSQGEQPDSGSSVAPGTIAGAVVGAVAGVAIIGALVFFFLRRRRNQNGETVASSDDDEAVAARRLKALEAEHHSPAPPYSDIEPPSSRQFLPSYDNTAAGKPDGSSSSVSDGQVQRLVMAPVKPDGA</sequence>
<dbReference type="Pfam" id="PF24681">
    <property type="entry name" value="Kelch_KLHDC2_KLHL20_DRC7"/>
    <property type="match status" value="1"/>
</dbReference>
<keyword evidence="4" id="KW-0812">Transmembrane</keyword>
<dbReference type="SUPFAM" id="SSF50965">
    <property type="entry name" value="Galactose oxidase, central domain"/>
    <property type="match status" value="1"/>
</dbReference>
<keyword evidence="2" id="KW-0677">Repeat</keyword>
<feature type="chain" id="PRO_5041896930" description="Galactose oxidase" evidence="5">
    <location>
        <begin position="25"/>
        <end position="524"/>
    </location>
</feature>
<name>A0AAD5KM48_9FUNG</name>
<dbReference type="EMBL" id="JAIXMP010000003">
    <property type="protein sequence ID" value="KAI9275434.1"/>
    <property type="molecule type" value="Genomic_DNA"/>
</dbReference>
<organism evidence="6 7">
    <name type="scientific">Phascolomyces articulosus</name>
    <dbReference type="NCBI Taxonomy" id="60185"/>
    <lineage>
        <taxon>Eukaryota</taxon>
        <taxon>Fungi</taxon>
        <taxon>Fungi incertae sedis</taxon>
        <taxon>Mucoromycota</taxon>
        <taxon>Mucoromycotina</taxon>
        <taxon>Mucoromycetes</taxon>
        <taxon>Mucorales</taxon>
        <taxon>Lichtheimiaceae</taxon>
        <taxon>Phascolomyces</taxon>
    </lineage>
</organism>
<evidence type="ECO:0008006" key="8">
    <source>
        <dbReference type="Google" id="ProtNLM"/>
    </source>
</evidence>
<evidence type="ECO:0000256" key="3">
    <source>
        <dbReference type="SAM" id="MobiDB-lite"/>
    </source>
</evidence>
<dbReference type="Gene3D" id="2.120.10.80">
    <property type="entry name" value="Kelch-type beta propeller"/>
    <property type="match status" value="2"/>
</dbReference>
<feature type="signal peptide" evidence="5">
    <location>
        <begin position="1"/>
        <end position="24"/>
    </location>
</feature>
<reference evidence="6" key="2">
    <citation type="submission" date="2023-02" db="EMBL/GenBank/DDBJ databases">
        <authorList>
            <consortium name="DOE Joint Genome Institute"/>
            <person name="Mondo S.J."/>
            <person name="Chang Y."/>
            <person name="Wang Y."/>
            <person name="Ahrendt S."/>
            <person name="Andreopoulos W."/>
            <person name="Barry K."/>
            <person name="Beard J."/>
            <person name="Benny G.L."/>
            <person name="Blankenship S."/>
            <person name="Bonito G."/>
            <person name="Cuomo C."/>
            <person name="Desiro A."/>
            <person name="Gervers K.A."/>
            <person name="Hundley H."/>
            <person name="Kuo A."/>
            <person name="LaButti K."/>
            <person name="Lang B.F."/>
            <person name="Lipzen A."/>
            <person name="O'Donnell K."/>
            <person name="Pangilinan J."/>
            <person name="Reynolds N."/>
            <person name="Sandor L."/>
            <person name="Smith M.W."/>
            <person name="Tsang A."/>
            <person name="Grigoriev I.V."/>
            <person name="Stajich J.E."/>
            <person name="Spatafora J.W."/>
        </authorList>
    </citation>
    <scope>NUCLEOTIDE SEQUENCE</scope>
    <source>
        <strain evidence="6">RSA 2281</strain>
    </source>
</reference>
<proteinExistence type="predicted"/>
<keyword evidence="4" id="KW-1133">Transmembrane helix</keyword>
<evidence type="ECO:0000256" key="2">
    <source>
        <dbReference type="ARBA" id="ARBA00022737"/>
    </source>
</evidence>
<dbReference type="PANTHER" id="PTHR46093:SF18">
    <property type="entry name" value="FIBRONECTIN TYPE-III DOMAIN-CONTAINING PROTEIN"/>
    <property type="match status" value="1"/>
</dbReference>
<accession>A0AAD5KM48</accession>
<keyword evidence="5" id="KW-0732">Signal</keyword>
<keyword evidence="7" id="KW-1185">Reference proteome</keyword>
<feature type="region of interest" description="Disordered" evidence="3">
    <location>
        <begin position="384"/>
        <end position="410"/>
    </location>
</feature>
<reference evidence="6" key="1">
    <citation type="journal article" date="2022" name="IScience">
        <title>Evolution of zygomycete secretomes and the origins of terrestrial fungal ecologies.</title>
        <authorList>
            <person name="Chang Y."/>
            <person name="Wang Y."/>
            <person name="Mondo S."/>
            <person name="Ahrendt S."/>
            <person name="Andreopoulos W."/>
            <person name="Barry K."/>
            <person name="Beard J."/>
            <person name="Benny G.L."/>
            <person name="Blankenship S."/>
            <person name="Bonito G."/>
            <person name="Cuomo C."/>
            <person name="Desiro A."/>
            <person name="Gervers K.A."/>
            <person name="Hundley H."/>
            <person name="Kuo A."/>
            <person name="LaButti K."/>
            <person name="Lang B.F."/>
            <person name="Lipzen A."/>
            <person name="O'Donnell K."/>
            <person name="Pangilinan J."/>
            <person name="Reynolds N."/>
            <person name="Sandor L."/>
            <person name="Smith M.E."/>
            <person name="Tsang A."/>
            <person name="Grigoriev I.V."/>
            <person name="Stajich J.E."/>
            <person name="Spatafora J.W."/>
        </authorList>
    </citation>
    <scope>NUCLEOTIDE SEQUENCE</scope>
    <source>
        <strain evidence="6">RSA 2281</strain>
    </source>
</reference>
<keyword evidence="1" id="KW-0880">Kelch repeat</keyword>
<evidence type="ECO:0000313" key="6">
    <source>
        <dbReference type="EMBL" id="KAI9275434.1"/>
    </source>
</evidence>
<dbReference type="Proteomes" id="UP001209540">
    <property type="component" value="Unassembled WGS sequence"/>
</dbReference>
<dbReference type="InterPro" id="IPR015915">
    <property type="entry name" value="Kelch-typ_b-propeller"/>
</dbReference>
<comment type="caution">
    <text evidence="6">The sequence shown here is derived from an EMBL/GenBank/DDBJ whole genome shotgun (WGS) entry which is preliminary data.</text>
</comment>
<feature type="compositionally biased region" description="Polar residues" evidence="3">
    <location>
        <begin position="483"/>
        <end position="493"/>
    </location>
</feature>
<feature type="compositionally biased region" description="Low complexity" evidence="3">
    <location>
        <begin position="396"/>
        <end position="410"/>
    </location>
</feature>
<keyword evidence="4" id="KW-0472">Membrane</keyword>
<evidence type="ECO:0000256" key="1">
    <source>
        <dbReference type="ARBA" id="ARBA00022441"/>
    </source>
</evidence>
<dbReference type="AlphaFoldDB" id="A0AAD5KM48"/>
<evidence type="ECO:0000256" key="5">
    <source>
        <dbReference type="SAM" id="SignalP"/>
    </source>
</evidence>
<dbReference type="PANTHER" id="PTHR46093">
    <property type="entry name" value="ACYL-COA-BINDING DOMAIN-CONTAINING PROTEIN 5"/>
    <property type="match status" value="1"/>
</dbReference>
<protein>
    <recommendedName>
        <fullName evidence="8">Galactose oxidase</fullName>
    </recommendedName>
</protein>
<evidence type="ECO:0000313" key="7">
    <source>
        <dbReference type="Proteomes" id="UP001209540"/>
    </source>
</evidence>
<gene>
    <name evidence="6" type="ORF">BDA99DRAFT_495459</name>
</gene>
<feature type="transmembrane region" description="Helical" evidence="4">
    <location>
        <begin position="415"/>
        <end position="437"/>
    </location>
</feature>
<dbReference type="InterPro" id="IPR011043">
    <property type="entry name" value="Gal_Oxase/kelch_b-propeller"/>
</dbReference>